<dbReference type="RefSeq" id="XP_024364832.1">
    <property type="nucleotide sequence ID" value="XM_024509064.1"/>
</dbReference>
<evidence type="ECO:0000313" key="4">
    <source>
        <dbReference type="Proteomes" id="UP000006727"/>
    </source>
</evidence>
<organism evidence="3 4">
    <name type="scientific">Physcomitrium patens</name>
    <name type="common">Spreading-leaved earth moss</name>
    <name type="synonym">Physcomitrella patens</name>
    <dbReference type="NCBI Taxonomy" id="3218"/>
    <lineage>
        <taxon>Eukaryota</taxon>
        <taxon>Viridiplantae</taxon>
        <taxon>Streptophyta</taxon>
        <taxon>Embryophyta</taxon>
        <taxon>Bryophyta</taxon>
        <taxon>Bryophytina</taxon>
        <taxon>Bryopsida</taxon>
        <taxon>Funariidae</taxon>
        <taxon>Funariales</taxon>
        <taxon>Funariaceae</taxon>
        <taxon>Physcomitrium</taxon>
    </lineage>
</organism>
<dbReference type="Gramene" id="Pp3c25_2770V3.7">
    <property type="protein sequence ID" value="Pp3c25_2770V3.7"/>
    <property type="gene ID" value="Pp3c25_2770"/>
</dbReference>
<evidence type="ECO:0000313" key="3">
    <source>
        <dbReference type="EnsemblPlants" id="Pp3c25_2770V3.7"/>
    </source>
</evidence>
<accession>A0A7I4CP68</accession>
<dbReference type="Gramene" id="Pp3c25_2770V3.3">
    <property type="protein sequence ID" value="Pp3c25_2770V3.3"/>
    <property type="gene ID" value="Pp3c25_2770"/>
</dbReference>
<dbReference type="Proteomes" id="UP000006727">
    <property type="component" value="Chromosome 25"/>
</dbReference>
<protein>
    <submittedName>
        <fullName evidence="3">Uncharacterized protein</fullName>
    </submittedName>
</protein>
<dbReference type="GeneID" id="112277100"/>
<gene>
    <name evidence="3" type="primary">LOC112277100</name>
</gene>
<feature type="transmembrane region" description="Helical" evidence="2">
    <location>
        <begin position="66"/>
        <end position="84"/>
    </location>
</feature>
<proteinExistence type="predicted"/>
<keyword evidence="4" id="KW-1185">Reference proteome</keyword>
<reference evidence="3 4" key="2">
    <citation type="journal article" date="2018" name="Plant J.">
        <title>The Physcomitrella patens chromosome-scale assembly reveals moss genome structure and evolution.</title>
        <authorList>
            <person name="Lang D."/>
            <person name="Ullrich K.K."/>
            <person name="Murat F."/>
            <person name="Fuchs J."/>
            <person name="Jenkins J."/>
            <person name="Haas F.B."/>
            <person name="Piednoel M."/>
            <person name="Gundlach H."/>
            <person name="Van Bel M."/>
            <person name="Meyberg R."/>
            <person name="Vives C."/>
            <person name="Morata J."/>
            <person name="Symeonidi A."/>
            <person name="Hiss M."/>
            <person name="Muchero W."/>
            <person name="Kamisugi Y."/>
            <person name="Saleh O."/>
            <person name="Blanc G."/>
            <person name="Decker E.L."/>
            <person name="van Gessel N."/>
            <person name="Grimwood J."/>
            <person name="Hayes R.D."/>
            <person name="Graham S.W."/>
            <person name="Gunter L.E."/>
            <person name="McDaniel S.F."/>
            <person name="Hoernstein S.N.W."/>
            <person name="Larsson A."/>
            <person name="Li F.W."/>
            <person name="Perroud P.F."/>
            <person name="Phillips J."/>
            <person name="Ranjan P."/>
            <person name="Rokshar D.S."/>
            <person name="Rothfels C.J."/>
            <person name="Schneider L."/>
            <person name="Shu S."/>
            <person name="Stevenson D.W."/>
            <person name="Thummler F."/>
            <person name="Tillich M."/>
            <person name="Villarreal Aguilar J.C."/>
            <person name="Widiez T."/>
            <person name="Wong G.K."/>
            <person name="Wymore A."/>
            <person name="Zhang Y."/>
            <person name="Zimmer A.D."/>
            <person name="Quatrano R.S."/>
            <person name="Mayer K.F.X."/>
            <person name="Goodstein D."/>
            <person name="Casacuberta J.M."/>
            <person name="Vandepoele K."/>
            <person name="Reski R."/>
            <person name="Cuming A.C."/>
            <person name="Tuskan G.A."/>
            <person name="Maumus F."/>
            <person name="Salse J."/>
            <person name="Schmutz J."/>
            <person name="Rensing S.A."/>
        </authorList>
    </citation>
    <scope>NUCLEOTIDE SEQUENCE [LARGE SCALE GENOMIC DNA]</scope>
    <source>
        <strain evidence="3 4">cv. Gransden 2004</strain>
    </source>
</reference>
<keyword evidence="2" id="KW-1133">Transmembrane helix</keyword>
<keyword evidence="2" id="KW-0472">Membrane</keyword>
<feature type="transmembrane region" description="Helical" evidence="2">
    <location>
        <begin position="131"/>
        <end position="153"/>
    </location>
</feature>
<feature type="region of interest" description="Disordered" evidence="1">
    <location>
        <begin position="177"/>
        <end position="230"/>
    </location>
</feature>
<keyword evidence="2" id="KW-0812">Transmembrane</keyword>
<evidence type="ECO:0000256" key="1">
    <source>
        <dbReference type="SAM" id="MobiDB-lite"/>
    </source>
</evidence>
<dbReference type="EnsemblPlants" id="Pp3c25_2770V3.7">
    <property type="protein sequence ID" value="Pp3c25_2770V3.7"/>
    <property type="gene ID" value="Pp3c25_2770"/>
</dbReference>
<dbReference type="EMBL" id="ABEU02000025">
    <property type="status" value="NOT_ANNOTATED_CDS"/>
    <property type="molecule type" value="Genomic_DNA"/>
</dbReference>
<evidence type="ECO:0000256" key="2">
    <source>
        <dbReference type="SAM" id="Phobius"/>
    </source>
</evidence>
<reference evidence="3" key="3">
    <citation type="submission" date="2020-12" db="UniProtKB">
        <authorList>
            <consortium name="EnsemblPlants"/>
        </authorList>
    </citation>
    <scope>IDENTIFICATION</scope>
</reference>
<reference evidence="3 4" key="1">
    <citation type="journal article" date="2008" name="Science">
        <title>The Physcomitrella genome reveals evolutionary insights into the conquest of land by plants.</title>
        <authorList>
            <person name="Rensing S."/>
            <person name="Lang D."/>
            <person name="Zimmer A."/>
            <person name="Terry A."/>
            <person name="Salamov A."/>
            <person name="Shapiro H."/>
            <person name="Nishiyama T."/>
            <person name="Perroud P.-F."/>
            <person name="Lindquist E."/>
            <person name="Kamisugi Y."/>
            <person name="Tanahashi T."/>
            <person name="Sakakibara K."/>
            <person name="Fujita T."/>
            <person name="Oishi K."/>
            <person name="Shin-I T."/>
            <person name="Kuroki Y."/>
            <person name="Toyoda A."/>
            <person name="Suzuki Y."/>
            <person name="Hashimoto A."/>
            <person name="Yamaguchi K."/>
            <person name="Sugano A."/>
            <person name="Kohara Y."/>
            <person name="Fujiyama A."/>
            <person name="Anterola A."/>
            <person name="Aoki S."/>
            <person name="Ashton N."/>
            <person name="Barbazuk W.B."/>
            <person name="Barker E."/>
            <person name="Bennetzen J."/>
            <person name="Bezanilla M."/>
            <person name="Blankenship R."/>
            <person name="Cho S.H."/>
            <person name="Dutcher S."/>
            <person name="Estelle M."/>
            <person name="Fawcett J.A."/>
            <person name="Gundlach H."/>
            <person name="Hanada K."/>
            <person name="Heyl A."/>
            <person name="Hicks K.A."/>
            <person name="Hugh J."/>
            <person name="Lohr M."/>
            <person name="Mayer K."/>
            <person name="Melkozernov A."/>
            <person name="Murata T."/>
            <person name="Nelson D."/>
            <person name="Pils B."/>
            <person name="Prigge M."/>
            <person name="Reiss B."/>
            <person name="Renner T."/>
            <person name="Rombauts S."/>
            <person name="Rushton P."/>
            <person name="Sanderfoot A."/>
            <person name="Schween G."/>
            <person name="Shiu S.-H."/>
            <person name="Stueber K."/>
            <person name="Theodoulou F.L."/>
            <person name="Tu H."/>
            <person name="Van de Peer Y."/>
            <person name="Verrier P.J."/>
            <person name="Waters E."/>
            <person name="Wood A."/>
            <person name="Yang L."/>
            <person name="Cove D."/>
            <person name="Cuming A."/>
            <person name="Hasebe M."/>
            <person name="Lucas S."/>
            <person name="Mishler D.B."/>
            <person name="Reski R."/>
            <person name="Grigoriev I."/>
            <person name="Quatrano R.S."/>
            <person name="Boore J.L."/>
        </authorList>
    </citation>
    <scope>NUCLEOTIDE SEQUENCE [LARGE SCALE GENOMIC DNA]</scope>
    <source>
        <strain evidence="3 4">cv. Gransden 2004</strain>
    </source>
</reference>
<name>A0A7I4CP68_PHYPA</name>
<sequence>MECCNSTDATSPLSSTQHAVFASALAAARAISSPSTQSVRKAARKLLFRARLESNVNKMTGGPHRMLAFLGLLSSLSFLLISPVDAQNSMCSQCHPHARCYCSTFSGRCDCSCVGYYTGDGITCRYSTWRVVLYVLSSVIAFLLIFFLCWTCLKYLRRRRDAPVDYPMQPMGYPPYGYPQPTQPQSTANPAMYSYPPQNGYPVNGYPAQMDNQQHPPPPSSKVPGPSGTV</sequence>
<dbReference type="AlphaFoldDB" id="A0A7I4CP68"/>
<dbReference type="EnsemblPlants" id="Pp3c25_2770V3.3">
    <property type="protein sequence ID" value="Pp3c25_2770V3.3"/>
    <property type="gene ID" value="Pp3c25_2770"/>
</dbReference>